<dbReference type="Proteomes" id="UP000799324">
    <property type="component" value="Unassembled WGS sequence"/>
</dbReference>
<organism evidence="1 2">
    <name type="scientific">Lophiostoma macrostomum CBS 122681</name>
    <dbReference type="NCBI Taxonomy" id="1314788"/>
    <lineage>
        <taxon>Eukaryota</taxon>
        <taxon>Fungi</taxon>
        <taxon>Dikarya</taxon>
        <taxon>Ascomycota</taxon>
        <taxon>Pezizomycotina</taxon>
        <taxon>Dothideomycetes</taxon>
        <taxon>Pleosporomycetidae</taxon>
        <taxon>Pleosporales</taxon>
        <taxon>Lophiostomataceae</taxon>
        <taxon>Lophiostoma</taxon>
    </lineage>
</organism>
<keyword evidence="2" id="KW-1185">Reference proteome</keyword>
<name>A0A6A6SRS6_9PLEO</name>
<dbReference type="EMBL" id="MU004508">
    <property type="protein sequence ID" value="KAF2649078.1"/>
    <property type="molecule type" value="Genomic_DNA"/>
</dbReference>
<reference evidence="1" key="1">
    <citation type="journal article" date="2020" name="Stud. Mycol.">
        <title>101 Dothideomycetes genomes: a test case for predicting lifestyles and emergence of pathogens.</title>
        <authorList>
            <person name="Haridas S."/>
            <person name="Albert R."/>
            <person name="Binder M."/>
            <person name="Bloem J."/>
            <person name="Labutti K."/>
            <person name="Salamov A."/>
            <person name="Andreopoulos B."/>
            <person name="Baker S."/>
            <person name="Barry K."/>
            <person name="Bills G."/>
            <person name="Bluhm B."/>
            <person name="Cannon C."/>
            <person name="Castanera R."/>
            <person name="Culley D."/>
            <person name="Daum C."/>
            <person name="Ezra D."/>
            <person name="Gonzalez J."/>
            <person name="Henrissat B."/>
            <person name="Kuo A."/>
            <person name="Liang C."/>
            <person name="Lipzen A."/>
            <person name="Lutzoni F."/>
            <person name="Magnuson J."/>
            <person name="Mondo S."/>
            <person name="Nolan M."/>
            <person name="Ohm R."/>
            <person name="Pangilinan J."/>
            <person name="Park H.-J."/>
            <person name="Ramirez L."/>
            <person name="Alfaro M."/>
            <person name="Sun H."/>
            <person name="Tritt A."/>
            <person name="Yoshinaga Y."/>
            <person name="Zwiers L.-H."/>
            <person name="Turgeon B."/>
            <person name="Goodwin S."/>
            <person name="Spatafora J."/>
            <person name="Crous P."/>
            <person name="Grigoriev I."/>
        </authorList>
    </citation>
    <scope>NUCLEOTIDE SEQUENCE</scope>
    <source>
        <strain evidence="1">CBS 122681</strain>
    </source>
</reference>
<gene>
    <name evidence="1" type="ORF">K491DRAFT_698418</name>
</gene>
<accession>A0A6A6SRS6</accession>
<protein>
    <submittedName>
        <fullName evidence="1">Uncharacterized protein</fullName>
    </submittedName>
</protein>
<dbReference type="OrthoDB" id="4816597at2759"/>
<evidence type="ECO:0000313" key="1">
    <source>
        <dbReference type="EMBL" id="KAF2649078.1"/>
    </source>
</evidence>
<sequence>MDSQPWIAATITTSSRVFDLSKQDPFEITVKLMLHNSRPITFKERSTAIFNSLLLYEGGLTIKNTVTGQKIRRGSLHLCFESSNSDGTPTPQTQRDFITLIPGKEHVVQDSLNPIPAYPCFPTQGLSTQEIDERRERGRTWKWMNVATLEDGQVYELGIDENAAVRTWMQGSVAGILEAKKLGLRPGIISGEIRFIVEEPARFEVMRPDADGSLNWP</sequence>
<proteinExistence type="predicted"/>
<evidence type="ECO:0000313" key="2">
    <source>
        <dbReference type="Proteomes" id="UP000799324"/>
    </source>
</evidence>
<dbReference type="AlphaFoldDB" id="A0A6A6SRS6"/>